<dbReference type="InterPro" id="IPR016024">
    <property type="entry name" value="ARM-type_fold"/>
</dbReference>
<dbReference type="OrthoDB" id="148315at2157"/>
<dbReference type="AlphaFoldDB" id="A0A062UVM7"/>
<sequence length="401" mass="44399">MLPHNPQKEVRSILSKIETGNANEASIASFVELIYKQPSMIPEVAGVLASILQTGSTKACSSAISALNMVADKDIRSVADYVYVIMGCIQRRKKDLGEDGILNAIEILLKITQKHPERMSTAVSELLVCLESTSVAIREKTYFLLALLVIMHHNAFRGHSKQIIRALNGLNVDERIYACRLIKKISEKDPRIVEDTCDDLEYLRLNHPDNKLRSEAAYAIEALKGALEKKPYELNAKVVESDKDKSFSELIELVTPNEEDFQNILEGMGLKHMIVNKEILKNGAGVNTKDSTLENLLRNMVSSRTIEAVMIVNSKGKVLAKSGTPIDSSLLSKLIAMISLESDAEFRSRVSIEHADKKIVAVRVGKRDAMAMMTGADIPISTLLLELDKSVEQIDKLLSEV</sequence>
<dbReference type="Gene3D" id="3.30.450.30">
    <property type="entry name" value="Dynein light chain 2a, cytoplasmic"/>
    <property type="match status" value="1"/>
</dbReference>
<dbReference type="RefSeq" id="WP_048093224.1">
    <property type="nucleotide sequence ID" value="NZ_JMIY01000007.1"/>
</dbReference>
<accession>A0A062UVM7</accession>
<proteinExistence type="predicted"/>
<reference evidence="1 2" key="1">
    <citation type="journal article" date="2013" name="Nature">
        <title>Anaerobic oxidation of methane coupled to nitrate reduction in a novel archaeal lineage.</title>
        <authorList>
            <person name="Haroon M.F."/>
            <person name="Hu S."/>
            <person name="Shi Y."/>
            <person name="Imelfort M."/>
            <person name="Keller J."/>
            <person name="Hugenholtz P."/>
            <person name="Yuan Z."/>
            <person name="Tyson G.W."/>
        </authorList>
    </citation>
    <scope>NUCLEOTIDE SEQUENCE [LARGE SCALE GENOMIC DNA]</scope>
    <source>
        <strain evidence="1 2">ANME-2d</strain>
    </source>
</reference>
<protein>
    <submittedName>
        <fullName evidence="1">Uncharacterized protein</fullName>
    </submittedName>
</protein>
<dbReference type="InterPro" id="IPR011989">
    <property type="entry name" value="ARM-like"/>
</dbReference>
<evidence type="ECO:0000313" key="1">
    <source>
        <dbReference type="EMBL" id="KCZ71076.1"/>
    </source>
</evidence>
<gene>
    <name evidence="1" type="ORF">ANME2D_03106</name>
</gene>
<evidence type="ECO:0000313" key="2">
    <source>
        <dbReference type="Proteomes" id="UP000027153"/>
    </source>
</evidence>
<dbReference type="SUPFAM" id="SSF103196">
    <property type="entry name" value="Roadblock/LC7 domain"/>
    <property type="match status" value="1"/>
</dbReference>
<keyword evidence="2" id="KW-1185">Reference proteome</keyword>
<dbReference type="SUPFAM" id="SSF48371">
    <property type="entry name" value="ARM repeat"/>
    <property type="match status" value="1"/>
</dbReference>
<dbReference type="Gene3D" id="1.25.10.10">
    <property type="entry name" value="Leucine-rich Repeat Variant"/>
    <property type="match status" value="1"/>
</dbReference>
<name>A0A062UVM7_9EURY</name>
<dbReference type="Proteomes" id="UP000027153">
    <property type="component" value="Unassembled WGS sequence"/>
</dbReference>
<comment type="caution">
    <text evidence="1">The sequence shown here is derived from an EMBL/GenBank/DDBJ whole genome shotgun (WGS) entry which is preliminary data.</text>
</comment>
<organism evidence="1 2">
    <name type="scientific">Candidatus Methanoperedens nitratireducens</name>
    <dbReference type="NCBI Taxonomy" id="1392998"/>
    <lineage>
        <taxon>Archaea</taxon>
        <taxon>Methanobacteriati</taxon>
        <taxon>Methanobacteriota</taxon>
        <taxon>Stenosarchaea group</taxon>
        <taxon>Methanomicrobia</taxon>
        <taxon>Methanosarcinales</taxon>
        <taxon>ANME-2 cluster</taxon>
        <taxon>Candidatus Methanoperedentaceae</taxon>
        <taxon>Candidatus Methanoperedens</taxon>
    </lineage>
</organism>
<dbReference type="EMBL" id="JMIY01000007">
    <property type="protein sequence ID" value="KCZ71076.1"/>
    <property type="molecule type" value="Genomic_DNA"/>
</dbReference>